<keyword evidence="3" id="KW-1185">Reference proteome</keyword>
<dbReference type="EMBL" id="OV725079">
    <property type="protein sequence ID" value="CAH1395927.1"/>
    <property type="molecule type" value="Genomic_DNA"/>
</dbReference>
<evidence type="ECO:0000313" key="2">
    <source>
        <dbReference type="EMBL" id="CAH1395927.1"/>
    </source>
</evidence>
<feature type="region of interest" description="Disordered" evidence="1">
    <location>
        <begin position="21"/>
        <end position="45"/>
    </location>
</feature>
<organism evidence="2 3">
    <name type="scientific">Nezara viridula</name>
    <name type="common">Southern green stink bug</name>
    <name type="synonym">Cimex viridulus</name>
    <dbReference type="NCBI Taxonomy" id="85310"/>
    <lineage>
        <taxon>Eukaryota</taxon>
        <taxon>Metazoa</taxon>
        <taxon>Ecdysozoa</taxon>
        <taxon>Arthropoda</taxon>
        <taxon>Hexapoda</taxon>
        <taxon>Insecta</taxon>
        <taxon>Pterygota</taxon>
        <taxon>Neoptera</taxon>
        <taxon>Paraneoptera</taxon>
        <taxon>Hemiptera</taxon>
        <taxon>Heteroptera</taxon>
        <taxon>Panheteroptera</taxon>
        <taxon>Pentatomomorpha</taxon>
        <taxon>Pentatomoidea</taxon>
        <taxon>Pentatomidae</taxon>
        <taxon>Pentatominae</taxon>
        <taxon>Nezara</taxon>
    </lineage>
</organism>
<evidence type="ECO:0000256" key="1">
    <source>
        <dbReference type="SAM" id="MobiDB-lite"/>
    </source>
</evidence>
<feature type="compositionally biased region" description="Basic and acidic residues" evidence="1">
    <location>
        <begin position="24"/>
        <end position="45"/>
    </location>
</feature>
<protein>
    <submittedName>
        <fullName evidence="2">Uncharacterized protein</fullName>
    </submittedName>
</protein>
<dbReference type="Proteomes" id="UP001152798">
    <property type="component" value="Chromosome 3"/>
</dbReference>
<accession>A0A9P0H5U5</accession>
<evidence type="ECO:0000313" key="3">
    <source>
        <dbReference type="Proteomes" id="UP001152798"/>
    </source>
</evidence>
<proteinExistence type="predicted"/>
<dbReference type="AlphaFoldDB" id="A0A9P0H5U5"/>
<sequence>MYKAKPEGGRVRDVHNKMVGWYRESTERDDNRRIEESHPGHGRLE</sequence>
<gene>
    <name evidence="2" type="ORF">NEZAVI_LOCUS6099</name>
</gene>
<reference evidence="2" key="1">
    <citation type="submission" date="2022-01" db="EMBL/GenBank/DDBJ databases">
        <authorList>
            <person name="King R."/>
        </authorList>
    </citation>
    <scope>NUCLEOTIDE SEQUENCE</scope>
</reference>
<name>A0A9P0H5U5_NEZVI</name>